<dbReference type="PANTHER" id="PTHR30290:SF10">
    <property type="entry name" value="PERIPLASMIC OLIGOPEPTIDE-BINDING PROTEIN-RELATED"/>
    <property type="match status" value="1"/>
</dbReference>
<dbReference type="Pfam" id="PF00496">
    <property type="entry name" value="SBP_bac_5"/>
    <property type="match status" value="1"/>
</dbReference>
<dbReference type="CDD" id="cd08504">
    <property type="entry name" value="PBP2_OppA"/>
    <property type="match status" value="1"/>
</dbReference>
<dbReference type="FunFam" id="3.10.105.10:FF:000001">
    <property type="entry name" value="Oligopeptide ABC transporter, oligopeptide-binding protein"/>
    <property type="match status" value="1"/>
</dbReference>
<dbReference type="Proteomes" id="UP000192920">
    <property type="component" value="Unassembled WGS sequence"/>
</dbReference>
<dbReference type="Gene3D" id="3.40.190.10">
    <property type="entry name" value="Periplasmic binding protein-like II"/>
    <property type="match status" value="1"/>
</dbReference>
<keyword evidence="4 5" id="KW-0732">Signal</keyword>
<proteinExistence type="inferred from homology"/>
<organism evidence="7 8">
    <name type="scientific">Pseudogulbenkiania subflava DSM 22618</name>
    <dbReference type="NCBI Taxonomy" id="1123014"/>
    <lineage>
        <taxon>Bacteria</taxon>
        <taxon>Pseudomonadati</taxon>
        <taxon>Pseudomonadota</taxon>
        <taxon>Betaproteobacteria</taxon>
        <taxon>Neisseriales</taxon>
        <taxon>Chromobacteriaceae</taxon>
        <taxon>Pseudogulbenkiania</taxon>
    </lineage>
</organism>
<evidence type="ECO:0000256" key="2">
    <source>
        <dbReference type="ARBA" id="ARBA00005695"/>
    </source>
</evidence>
<evidence type="ECO:0000313" key="7">
    <source>
        <dbReference type="EMBL" id="SME93102.1"/>
    </source>
</evidence>
<sequence length="540" mass="60116">MRKTMMLHAMSVSVSLALVGVSGVALAAKVPAGVQLDAKQELVRNNGSETESLDPALAESVGANNLTRDLFEGLTATDADGKVMPGVAESWKQKDPTTWVFSLRKNAKWSDGSPVTADDFVYGIRRFLDPKTASPYATTYGIFLLNGKEAAEGKKPTSEVGVKALDKYTLEIKTPYPVAFMAELVSNNQLGPQPKAAIEKFGKDWTKPGKLVSNGAFMLKDWQVNSKIVLEKNPQYWDVKNVQLNKVTYLPVEDGFADVKLFQSGENDWVYQLPPGTYDKYKAEYPKDIRNAPMLGLRYYGFNNKDPLLKDVRVRKALSMVIDRDILSKKITADGQAPAYSVIVKGTAGADVTSYDWAGWPMAKRVAEAKKLLAEAGVQPGAKVKFAYNTSEYHKKMAIFAASEWKTKLGLNTDMESMEFKVLLKKRHDGEYQIGRNGWVADYNDATTFLALVQCGNDQNDNFNCNPKAEELIKQGNQSLDPAKRKQFLTQATKLIMDDYPALPLLQYTVPRLVKSYVGGYSTKNPMDRYRSKDLYIIKH</sequence>
<comment type="similarity">
    <text evidence="2">Belongs to the bacterial solute-binding protein 5 family.</text>
</comment>
<evidence type="ECO:0000313" key="8">
    <source>
        <dbReference type="Proteomes" id="UP000192920"/>
    </source>
</evidence>
<evidence type="ECO:0000256" key="4">
    <source>
        <dbReference type="ARBA" id="ARBA00022729"/>
    </source>
</evidence>
<feature type="chain" id="PRO_5012531683" evidence="5">
    <location>
        <begin position="28"/>
        <end position="540"/>
    </location>
</feature>
<dbReference type="InterPro" id="IPR030678">
    <property type="entry name" value="Peptide/Ni-bd"/>
</dbReference>
<keyword evidence="8" id="KW-1185">Reference proteome</keyword>
<evidence type="ECO:0000256" key="5">
    <source>
        <dbReference type="SAM" id="SignalP"/>
    </source>
</evidence>
<dbReference type="GO" id="GO:0043190">
    <property type="term" value="C:ATP-binding cassette (ABC) transporter complex"/>
    <property type="evidence" value="ECO:0007669"/>
    <property type="project" value="InterPro"/>
</dbReference>
<dbReference type="AlphaFoldDB" id="A0A1Y6B6N3"/>
<dbReference type="PANTHER" id="PTHR30290">
    <property type="entry name" value="PERIPLASMIC BINDING COMPONENT OF ABC TRANSPORTER"/>
    <property type="match status" value="1"/>
</dbReference>
<comment type="subcellular location">
    <subcellularLocation>
        <location evidence="1">Cell envelope</location>
    </subcellularLocation>
</comment>
<dbReference type="GO" id="GO:0030288">
    <property type="term" value="C:outer membrane-bounded periplasmic space"/>
    <property type="evidence" value="ECO:0007669"/>
    <property type="project" value="TreeGrafter"/>
</dbReference>
<dbReference type="RefSeq" id="WP_085274533.1">
    <property type="nucleotide sequence ID" value="NZ_FXAG01000001.1"/>
</dbReference>
<dbReference type="GO" id="GO:1904680">
    <property type="term" value="F:peptide transmembrane transporter activity"/>
    <property type="evidence" value="ECO:0007669"/>
    <property type="project" value="TreeGrafter"/>
</dbReference>
<dbReference type="InterPro" id="IPR000914">
    <property type="entry name" value="SBP_5_dom"/>
</dbReference>
<dbReference type="InterPro" id="IPR023765">
    <property type="entry name" value="SBP_5_CS"/>
</dbReference>
<dbReference type="STRING" id="1123014.SAMN02745746_00136"/>
<dbReference type="Gene3D" id="3.10.105.10">
    <property type="entry name" value="Dipeptide-binding Protein, Domain 3"/>
    <property type="match status" value="1"/>
</dbReference>
<dbReference type="SUPFAM" id="SSF53850">
    <property type="entry name" value="Periplasmic binding protein-like II"/>
    <property type="match status" value="1"/>
</dbReference>
<dbReference type="Gene3D" id="3.90.76.10">
    <property type="entry name" value="Dipeptide-binding Protein, Domain 1"/>
    <property type="match status" value="1"/>
</dbReference>
<dbReference type="InterPro" id="IPR039424">
    <property type="entry name" value="SBP_5"/>
</dbReference>
<protein>
    <submittedName>
        <fullName evidence="7">Oligopeptide transport system substrate-binding protein</fullName>
    </submittedName>
</protein>
<evidence type="ECO:0000256" key="1">
    <source>
        <dbReference type="ARBA" id="ARBA00004196"/>
    </source>
</evidence>
<evidence type="ECO:0000259" key="6">
    <source>
        <dbReference type="Pfam" id="PF00496"/>
    </source>
</evidence>
<keyword evidence="3" id="KW-0813">Transport</keyword>
<dbReference type="PIRSF" id="PIRSF002741">
    <property type="entry name" value="MppA"/>
    <property type="match status" value="1"/>
</dbReference>
<reference evidence="8" key="1">
    <citation type="submission" date="2017-04" db="EMBL/GenBank/DDBJ databases">
        <authorList>
            <person name="Varghese N."/>
            <person name="Submissions S."/>
        </authorList>
    </citation>
    <scope>NUCLEOTIDE SEQUENCE [LARGE SCALE GENOMIC DNA]</scope>
    <source>
        <strain evidence="8">DSM 22618</strain>
    </source>
</reference>
<dbReference type="GO" id="GO:0015833">
    <property type="term" value="P:peptide transport"/>
    <property type="evidence" value="ECO:0007669"/>
    <property type="project" value="TreeGrafter"/>
</dbReference>
<feature type="domain" description="Solute-binding protein family 5" evidence="6">
    <location>
        <begin position="82"/>
        <end position="458"/>
    </location>
</feature>
<evidence type="ECO:0000256" key="3">
    <source>
        <dbReference type="ARBA" id="ARBA00022448"/>
    </source>
</evidence>
<feature type="signal peptide" evidence="5">
    <location>
        <begin position="1"/>
        <end position="27"/>
    </location>
</feature>
<dbReference type="PROSITE" id="PS01040">
    <property type="entry name" value="SBP_BACTERIAL_5"/>
    <property type="match status" value="1"/>
</dbReference>
<accession>A0A1Y6B6N3</accession>
<name>A0A1Y6B6N3_9NEIS</name>
<gene>
    <name evidence="7" type="ORF">SAMN02745746_00136</name>
</gene>
<dbReference type="EMBL" id="FXAG01000001">
    <property type="protein sequence ID" value="SME93102.1"/>
    <property type="molecule type" value="Genomic_DNA"/>
</dbReference>
<dbReference type="FunFam" id="3.90.76.10:FF:000001">
    <property type="entry name" value="Oligopeptide ABC transporter substrate-binding protein"/>
    <property type="match status" value="1"/>
</dbReference>